<dbReference type="AlphaFoldDB" id="A0A0K1JHS2"/>
<accession>A0A0K1JHS2</accession>
<proteinExistence type="predicted"/>
<keyword evidence="2" id="KW-1185">Reference proteome</keyword>
<reference evidence="1 2" key="1">
    <citation type="submission" date="2015-03" db="EMBL/GenBank/DDBJ databases">
        <title>Luteipulveratus halotolerans sp. nov., a novel actinobacterium (Dermacoccaceae) from Sarawak, Malaysia.</title>
        <authorList>
            <person name="Juboi H."/>
            <person name="Basik A."/>
            <person name="Shamsul S.S."/>
            <person name="Arnold P."/>
            <person name="Schmitt E.K."/>
            <person name="Sanglier J.-J."/>
            <person name="Yeo T."/>
        </authorList>
    </citation>
    <scope>NUCLEOTIDE SEQUENCE [LARGE SCALE GENOMIC DNA]</scope>
    <source>
        <strain evidence="1 2">MN07-A0370</strain>
    </source>
</reference>
<dbReference type="KEGG" id="lmoi:VV02_10955"/>
<evidence type="ECO:0000313" key="2">
    <source>
        <dbReference type="Proteomes" id="UP000066480"/>
    </source>
</evidence>
<evidence type="ECO:0000313" key="1">
    <source>
        <dbReference type="EMBL" id="AKU16262.1"/>
    </source>
</evidence>
<dbReference type="EMBL" id="CP011112">
    <property type="protein sequence ID" value="AKU16262.1"/>
    <property type="molecule type" value="Genomic_DNA"/>
</dbReference>
<organism evidence="1 2">
    <name type="scientific">Luteipulveratus mongoliensis</name>
    <dbReference type="NCBI Taxonomy" id="571913"/>
    <lineage>
        <taxon>Bacteria</taxon>
        <taxon>Bacillati</taxon>
        <taxon>Actinomycetota</taxon>
        <taxon>Actinomycetes</taxon>
        <taxon>Micrococcales</taxon>
        <taxon>Dermacoccaceae</taxon>
        <taxon>Luteipulveratus</taxon>
    </lineage>
</organism>
<dbReference type="STRING" id="571913.VV02_10955"/>
<sequence length="126" mass="12486">MVGEKVSIASFPICVAGGPATLSGLRISDPGAVIVDSRLRVVAPGGQGDGVGAATLLPGGRAIKGARIEVVCGHHKGSSAPEVSILLRRVSAAAFSGSLIVDYESGGAKHSLTYPVSVALSPAANQ</sequence>
<protein>
    <submittedName>
        <fullName evidence="1">Uncharacterized protein</fullName>
    </submittedName>
</protein>
<name>A0A0K1JHS2_9MICO</name>
<dbReference type="Proteomes" id="UP000066480">
    <property type="component" value="Chromosome"/>
</dbReference>
<gene>
    <name evidence="1" type="ORF">VV02_10955</name>
</gene>